<gene>
    <name evidence="10" type="ORF">COU90_03350</name>
</gene>
<keyword evidence="7" id="KW-0411">Iron-sulfur</keyword>
<dbReference type="GO" id="GO:0031071">
    <property type="term" value="F:cysteine desulfurase activity"/>
    <property type="evidence" value="ECO:0007669"/>
    <property type="project" value="UniProtKB-EC"/>
</dbReference>
<evidence type="ECO:0000256" key="4">
    <source>
        <dbReference type="ARBA" id="ARBA00022723"/>
    </source>
</evidence>
<evidence type="ECO:0000256" key="2">
    <source>
        <dbReference type="ARBA" id="ARBA00006490"/>
    </source>
</evidence>
<dbReference type="InterPro" id="IPR000192">
    <property type="entry name" value="Aminotrans_V_dom"/>
</dbReference>
<evidence type="ECO:0000256" key="3">
    <source>
        <dbReference type="ARBA" id="ARBA00022679"/>
    </source>
</evidence>
<evidence type="ECO:0000256" key="8">
    <source>
        <dbReference type="ARBA" id="ARBA00050776"/>
    </source>
</evidence>
<comment type="cofactor">
    <cofactor evidence="1">
        <name>pyridoxal 5'-phosphate</name>
        <dbReference type="ChEBI" id="CHEBI:597326"/>
    </cofactor>
</comment>
<proteinExistence type="inferred from homology"/>
<dbReference type="InterPro" id="IPR015424">
    <property type="entry name" value="PyrdxlP-dep_Trfase"/>
</dbReference>
<dbReference type="AlphaFoldDB" id="A0A2M8KX26"/>
<sequence>MKKRRIYLDYAAATPLNPSTLRSMLPFLKNAYGNPSSIHEEGRIAKKAIMKARADVARILHVHDDEIIFTGSGTESVALAIHGILTLFPKKHIITSTIEHPAALENIRMFEQKNYPVSYVSVSKEGTIHMEDIKKSIRPETVFISIMYANNEIGSVQPIKDIAKIVKNERMRRLNNNETLPVWLHTDACQAAGYLDINILRLHTDLFTLNGSKIYGPKGVGVLYKSREVSFNPFWKGGGQENTLRSGTENVAGIVGIAHALTEIEKNKEKEVRRLSILQDYFIKTITQKIPEARITLSSIEKGGKLPHIVHVMFPNRNGEILAIYLDNEGIAVSSQSACATTTDHPSHVMIGLGRSEKEARESIRFSFGKYTTKKDIDCVLRALSRILVLLEKMPSDTLVK</sequence>
<comment type="caution">
    <text evidence="10">The sequence shown here is derived from an EMBL/GenBank/DDBJ whole genome shotgun (WGS) entry which is preliminary data.</text>
</comment>
<dbReference type="SUPFAM" id="SSF53383">
    <property type="entry name" value="PLP-dependent transferases"/>
    <property type="match status" value="1"/>
</dbReference>
<feature type="domain" description="Aminotransferase class V" evidence="9">
    <location>
        <begin position="6"/>
        <end position="379"/>
    </location>
</feature>
<evidence type="ECO:0000256" key="1">
    <source>
        <dbReference type="ARBA" id="ARBA00001933"/>
    </source>
</evidence>
<evidence type="ECO:0000256" key="5">
    <source>
        <dbReference type="ARBA" id="ARBA00022898"/>
    </source>
</evidence>
<dbReference type="Gene3D" id="1.10.260.50">
    <property type="match status" value="1"/>
</dbReference>
<protein>
    <submittedName>
        <fullName evidence="10">Cysteine desulfurase NifS</fullName>
    </submittedName>
</protein>
<dbReference type="InterPro" id="IPR016454">
    <property type="entry name" value="Cysteine_dSase"/>
</dbReference>
<keyword evidence="5" id="KW-0663">Pyridoxal phosphate</keyword>
<dbReference type="Gene3D" id="3.40.640.10">
    <property type="entry name" value="Type I PLP-dependent aspartate aminotransferase-like (Major domain)"/>
    <property type="match status" value="1"/>
</dbReference>
<dbReference type="Gene3D" id="3.90.1150.10">
    <property type="entry name" value="Aspartate Aminotransferase, domain 1"/>
    <property type="match status" value="1"/>
</dbReference>
<dbReference type="PANTHER" id="PTHR11601:SF34">
    <property type="entry name" value="CYSTEINE DESULFURASE"/>
    <property type="match status" value="1"/>
</dbReference>
<keyword evidence="6" id="KW-0408">Iron</keyword>
<evidence type="ECO:0000256" key="7">
    <source>
        <dbReference type="ARBA" id="ARBA00023014"/>
    </source>
</evidence>
<keyword evidence="3" id="KW-0808">Transferase</keyword>
<organism evidence="10 11">
    <name type="scientific">Candidatus Ryanbacteria bacterium CG10_big_fil_rev_8_21_14_0_10_43_42</name>
    <dbReference type="NCBI Taxonomy" id="1974864"/>
    <lineage>
        <taxon>Bacteria</taxon>
        <taxon>Candidatus Ryaniibacteriota</taxon>
    </lineage>
</organism>
<reference evidence="11" key="1">
    <citation type="submission" date="2017-09" db="EMBL/GenBank/DDBJ databases">
        <title>Depth-based differentiation of microbial function through sediment-hosted aquifers and enrichment of novel symbionts in the deep terrestrial subsurface.</title>
        <authorList>
            <person name="Probst A.J."/>
            <person name="Ladd B."/>
            <person name="Jarett J.K."/>
            <person name="Geller-Mcgrath D.E."/>
            <person name="Sieber C.M.K."/>
            <person name="Emerson J.B."/>
            <person name="Anantharaman K."/>
            <person name="Thomas B.C."/>
            <person name="Malmstrom R."/>
            <person name="Stieglmeier M."/>
            <person name="Klingl A."/>
            <person name="Woyke T."/>
            <person name="Ryan C.M."/>
            <person name="Banfield J.F."/>
        </authorList>
    </citation>
    <scope>NUCLEOTIDE SEQUENCE [LARGE SCALE GENOMIC DNA]</scope>
</reference>
<dbReference type="PANTHER" id="PTHR11601">
    <property type="entry name" value="CYSTEINE DESULFURYLASE FAMILY MEMBER"/>
    <property type="match status" value="1"/>
</dbReference>
<comment type="catalytic activity">
    <reaction evidence="8">
        <text>(sulfur carrier)-H + L-cysteine = (sulfur carrier)-SH + L-alanine</text>
        <dbReference type="Rhea" id="RHEA:43892"/>
        <dbReference type="Rhea" id="RHEA-COMP:14737"/>
        <dbReference type="Rhea" id="RHEA-COMP:14739"/>
        <dbReference type="ChEBI" id="CHEBI:29917"/>
        <dbReference type="ChEBI" id="CHEBI:35235"/>
        <dbReference type="ChEBI" id="CHEBI:57972"/>
        <dbReference type="ChEBI" id="CHEBI:64428"/>
        <dbReference type="EC" id="2.8.1.7"/>
    </reaction>
</comment>
<dbReference type="GO" id="GO:0046872">
    <property type="term" value="F:metal ion binding"/>
    <property type="evidence" value="ECO:0007669"/>
    <property type="project" value="UniProtKB-KW"/>
</dbReference>
<accession>A0A2M8KX26</accession>
<dbReference type="Pfam" id="PF00266">
    <property type="entry name" value="Aminotran_5"/>
    <property type="match status" value="1"/>
</dbReference>
<dbReference type="Proteomes" id="UP000229098">
    <property type="component" value="Unassembled WGS sequence"/>
</dbReference>
<name>A0A2M8KX26_9BACT</name>
<dbReference type="PIRSF" id="PIRSF005572">
    <property type="entry name" value="NifS"/>
    <property type="match status" value="1"/>
</dbReference>
<dbReference type="EMBL" id="PFEF01000006">
    <property type="protein sequence ID" value="PJE64457.1"/>
    <property type="molecule type" value="Genomic_DNA"/>
</dbReference>
<dbReference type="InterPro" id="IPR015422">
    <property type="entry name" value="PyrdxlP-dep_Trfase_small"/>
</dbReference>
<comment type="similarity">
    <text evidence="2">Belongs to the class-V pyridoxal-phosphate-dependent aminotransferase family. NifS/IscS subfamily.</text>
</comment>
<evidence type="ECO:0000313" key="11">
    <source>
        <dbReference type="Proteomes" id="UP000229098"/>
    </source>
</evidence>
<dbReference type="GO" id="GO:0051536">
    <property type="term" value="F:iron-sulfur cluster binding"/>
    <property type="evidence" value="ECO:0007669"/>
    <property type="project" value="UniProtKB-KW"/>
</dbReference>
<dbReference type="InterPro" id="IPR015421">
    <property type="entry name" value="PyrdxlP-dep_Trfase_major"/>
</dbReference>
<keyword evidence="4" id="KW-0479">Metal-binding</keyword>
<evidence type="ECO:0000256" key="6">
    <source>
        <dbReference type="ARBA" id="ARBA00023004"/>
    </source>
</evidence>
<evidence type="ECO:0000259" key="9">
    <source>
        <dbReference type="Pfam" id="PF00266"/>
    </source>
</evidence>
<evidence type="ECO:0000313" key="10">
    <source>
        <dbReference type="EMBL" id="PJE64457.1"/>
    </source>
</evidence>